<name>A0A9Q3EEY6_9BASI</name>
<evidence type="ECO:0000313" key="2">
    <source>
        <dbReference type="EMBL" id="MBW0516347.1"/>
    </source>
</evidence>
<dbReference type="Proteomes" id="UP000765509">
    <property type="component" value="Unassembled WGS sequence"/>
</dbReference>
<protein>
    <submittedName>
        <fullName evidence="2">Uncharacterized protein</fullName>
    </submittedName>
</protein>
<evidence type="ECO:0000313" key="3">
    <source>
        <dbReference type="Proteomes" id="UP000765509"/>
    </source>
</evidence>
<accession>A0A9Q3EEY6</accession>
<reference evidence="2" key="1">
    <citation type="submission" date="2021-03" db="EMBL/GenBank/DDBJ databases">
        <title>Draft genome sequence of rust myrtle Austropuccinia psidii MF-1, a brazilian biotype.</title>
        <authorList>
            <person name="Quecine M.C."/>
            <person name="Pachon D.M.R."/>
            <person name="Bonatelli M.L."/>
            <person name="Correr F.H."/>
            <person name="Franceschini L.M."/>
            <person name="Leite T.F."/>
            <person name="Margarido G.R.A."/>
            <person name="Almeida C.A."/>
            <person name="Ferrarezi J.A."/>
            <person name="Labate C.A."/>
        </authorList>
    </citation>
    <scope>NUCLEOTIDE SEQUENCE</scope>
    <source>
        <strain evidence="2">MF-1</strain>
    </source>
</reference>
<feature type="signal peptide" evidence="1">
    <location>
        <begin position="1"/>
        <end position="31"/>
    </location>
</feature>
<sequence length="212" mass="24114">MQSKDPRNISWTSCCHLPLIQCLFFTNCTFATSLNATTNCWTSPNVTDFMEVTGHYLDPNVNLKSIPLGLTEIEGKLVLFLTNRESQQYDVAPIEPATKAMTDKLSKYLKTLLCKKPLICAMFLDPCFKFKPFNTYDYTLTYFGTSSAHLRAIFEEDVRFHFEEADPAENNAEIPSTTTTNFQALYNEMYPTSSIEASTLESKIEQFFSDPP</sequence>
<comment type="caution">
    <text evidence="2">The sequence shown here is derived from an EMBL/GenBank/DDBJ whole genome shotgun (WGS) entry which is preliminary data.</text>
</comment>
<dbReference type="OrthoDB" id="2687121at2759"/>
<dbReference type="AlphaFoldDB" id="A0A9Q3EEY6"/>
<keyword evidence="3" id="KW-1185">Reference proteome</keyword>
<organism evidence="2 3">
    <name type="scientific">Austropuccinia psidii MF-1</name>
    <dbReference type="NCBI Taxonomy" id="1389203"/>
    <lineage>
        <taxon>Eukaryota</taxon>
        <taxon>Fungi</taxon>
        <taxon>Dikarya</taxon>
        <taxon>Basidiomycota</taxon>
        <taxon>Pucciniomycotina</taxon>
        <taxon>Pucciniomycetes</taxon>
        <taxon>Pucciniales</taxon>
        <taxon>Sphaerophragmiaceae</taxon>
        <taxon>Austropuccinia</taxon>
    </lineage>
</organism>
<feature type="chain" id="PRO_5040152201" evidence="1">
    <location>
        <begin position="32"/>
        <end position="212"/>
    </location>
</feature>
<dbReference type="EMBL" id="AVOT02025200">
    <property type="protein sequence ID" value="MBW0516347.1"/>
    <property type="molecule type" value="Genomic_DNA"/>
</dbReference>
<proteinExistence type="predicted"/>
<gene>
    <name evidence="2" type="ORF">O181_056062</name>
</gene>
<evidence type="ECO:0000256" key="1">
    <source>
        <dbReference type="SAM" id="SignalP"/>
    </source>
</evidence>
<keyword evidence="1" id="KW-0732">Signal</keyword>